<reference evidence="3 4" key="1">
    <citation type="journal article" date="2015" name="Genome Biol. Evol.">
        <title>Phylogenomic analyses indicate that early fungi evolved digesting cell walls of algal ancestors of land plants.</title>
        <authorList>
            <person name="Chang Y."/>
            <person name="Wang S."/>
            <person name="Sekimoto S."/>
            <person name="Aerts A.L."/>
            <person name="Choi C."/>
            <person name="Clum A."/>
            <person name="LaButti K.M."/>
            <person name="Lindquist E.A."/>
            <person name="Yee Ngan C."/>
            <person name="Ohm R.A."/>
            <person name="Salamov A.A."/>
            <person name="Grigoriev I.V."/>
            <person name="Spatafora J.W."/>
            <person name="Berbee M.L."/>
        </authorList>
    </citation>
    <scope>NUCLEOTIDE SEQUENCE [LARGE SCALE GENOMIC DNA]</scope>
    <source>
        <strain evidence="3 4">NRRL 28638</strain>
    </source>
</reference>
<sequence length="239" mass="25316">MVSINKLVVVTGLLIGGVVSAPVVAKVPGVSNAPEIADIPVPANVPEIAEAPGAENTQTRKNGKGTAFLTKLDPRQPVNGDEEESGSSTHKENKRSSILPKPKKEDAPELHEEPKSDLEKSSDDVKAAEGIVESFVEKLQTPEGQNDFMTTVIGGLNGAIKGFTDAAAIDFESLVDTKVASGLGYVLKNFSKLPSSGKGSNPLDTLEKLGKFYKLAKFLKPKLSTIGQINIFSVFKVDC</sequence>
<protein>
    <submittedName>
        <fullName evidence="3">Uncharacterized protein</fullName>
    </submittedName>
</protein>
<feature type="region of interest" description="Disordered" evidence="1">
    <location>
        <begin position="50"/>
        <end position="124"/>
    </location>
</feature>
<gene>
    <name evidence="3" type="ORF">CONCODRAFT_72352</name>
</gene>
<name>A0A137NZM9_CONC2</name>
<feature type="chain" id="PRO_5007294317" evidence="2">
    <location>
        <begin position="21"/>
        <end position="239"/>
    </location>
</feature>
<accession>A0A137NZM9</accession>
<keyword evidence="4" id="KW-1185">Reference proteome</keyword>
<dbReference type="EMBL" id="KQ964584">
    <property type="protein sequence ID" value="KXN68286.1"/>
    <property type="molecule type" value="Genomic_DNA"/>
</dbReference>
<keyword evidence="2" id="KW-0732">Signal</keyword>
<evidence type="ECO:0000313" key="4">
    <source>
        <dbReference type="Proteomes" id="UP000070444"/>
    </source>
</evidence>
<organism evidence="3 4">
    <name type="scientific">Conidiobolus coronatus (strain ATCC 28846 / CBS 209.66 / NRRL 28638)</name>
    <name type="common">Delacroixia coronata</name>
    <dbReference type="NCBI Taxonomy" id="796925"/>
    <lineage>
        <taxon>Eukaryota</taxon>
        <taxon>Fungi</taxon>
        <taxon>Fungi incertae sedis</taxon>
        <taxon>Zoopagomycota</taxon>
        <taxon>Entomophthoromycotina</taxon>
        <taxon>Entomophthoromycetes</taxon>
        <taxon>Entomophthorales</taxon>
        <taxon>Ancylistaceae</taxon>
        <taxon>Conidiobolus</taxon>
    </lineage>
</organism>
<feature type="compositionally biased region" description="Basic and acidic residues" evidence="1">
    <location>
        <begin position="102"/>
        <end position="124"/>
    </location>
</feature>
<evidence type="ECO:0000256" key="1">
    <source>
        <dbReference type="SAM" id="MobiDB-lite"/>
    </source>
</evidence>
<dbReference type="AlphaFoldDB" id="A0A137NZM9"/>
<dbReference type="Proteomes" id="UP000070444">
    <property type="component" value="Unassembled WGS sequence"/>
</dbReference>
<evidence type="ECO:0000256" key="2">
    <source>
        <dbReference type="SAM" id="SignalP"/>
    </source>
</evidence>
<feature type="signal peptide" evidence="2">
    <location>
        <begin position="1"/>
        <end position="20"/>
    </location>
</feature>
<proteinExistence type="predicted"/>
<evidence type="ECO:0000313" key="3">
    <source>
        <dbReference type="EMBL" id="KXN68286.1"/>
    </source>
</evidence>